<evidence type="ECO:0000259" key="7">
    <source>
        <dbReference type="Pfam" id="PF01368"/>
    </source>
</evidence>
<dbReference type="InterPro" id="IPR038763">
    <property type="entry name" value="DHH_sf"/>
</dbReference>
<dbReference type="Gene3D" id="3.10.310.30">
    <property type="match status" value="1"/>
</dbReference>
<dbReference type="Proteomes" id="UP000182589">
    <property type="component" value="Unassembled WGS sequence"/>
</dbReference>
<dbReference type="InterPro" id="IPR001667">
    <property type="entry name" value="DDH_dom"/>
</dbReference>
<protein>
    <recommendedName>
        <fullName evidence="2">Single-stranded-DNA-specific exonuclease RecJ</fullName>
    </recommendedName>
</protein>
<dbReference type="EMBL" id="FNOJ01000001">
    <property type="protein sequence ID" value="SDW01171.1"/>
    <property type="molecule type" value="Genomic_DNA"/>
</dbReference>
<dbReference type="NCBIfam" id="TIGR00644">
    <property type="entry name" value="recJ"/>
    <property type="match status" value="1"/>
</dbReference>
<comment type="similarity">
    <text evidence="1">Belongs to the RecJ family.</text>
</comment>
<dbReference type="GO" id="GO:0003676">
    <property type="term" value="F:nucleic acid binding"/>
    <property type="evidence" value="ECO:0007669"/>
    <property type="project" value="InterPro"/>
</dbReference>
<proteinExistence type="inferred from homology"/>
<dbReference type="InterPro" id="IPR041122">
    <property type="entry name" value="RecJ_OB"/>
</dbReference>
<dbReference type="PANTHER" id="PTHR30255">
    <property type="entry name" value="SINGLE-STRANDED-DNA-SPECIFIC EXONUCLEASE RECJ"/>
    <property type="match status" value="1"/>
</dbReference>
<sequence>MSNMQPLWRAASVPPENAVSLADRLGLPTRVARWLLARNISSEDEARRFLFAREAWTDPFDFFDMRLAVDRILSAVRNREQIVIVGDYDVDGVTASAILASELEARGANWHCIIPERVADGYGLAPSLVERAQQLGGTLIVTVDNGIRAQAALEVAGDLGIDVIITDHHEPGDEILTGAFAVVHYSRHADKERSRPLSGAGVAWKLTQALQTVDPRRAQGAPAQFHEEWLIGLAALGAVSDMMPMRGENRRLVREGLTALRRCQRPGWLLLCERARVDVNQLSVSDISWRIGPRLNAAGRMAHAGTAFSLLMAEHRAEALDFADEIERLNVQRRQATERATQEAIAQVESMYGSNPDAVVACGAWPLGVVGIVAAKLVNHFGCPAIALAHMEDGTLRGSGRAPSGTSLHSAVALCASYLSHYGGHDAAIGCGLQASSLADFRTAFAAAVARLREANGDTVTCSSQEMLADDYLPLSEHGLELLEWAQRFAPFGPENEPLQLFVGPVEVRQATKIGNGSHVRLRLAEGGVEQDAVWFQLPPLAAARLAAGLPKVCAFLVEIEENVWQGRRSAQLLIRRGWVLDAPVLRSRFATVYRLLRQGVTRAQALLEHLHNRGEDSTPEELAAILATFVELGFAAERDGAYHVIEGEKRDLRDAMTYQSLVREHLSPLDDSGWTGSGLYERQQRV</sequence>
<dbReference type="STRING" id="89784.SAMN04489725_10139"/>
<dbReference type="Gene3D" id="3.90.1640.30">
    <property type="match status" value="1"/>
</dbReference>
<dbReference type="SUPFAM" id="SSF64182">
    <property type="entry name" value="DHH phosphoesterases"/>
    <property type="match status" value="1"/>
</dbReference>
<evidence type="ECO:0000313" key="11">
    <source>
        <dbReference type="Proteomes" id="UP000182589"/>
    </source>
</evidence>
<dbReference type="Pfam" id="PF02272">
    <property type="entry name" value="DHHA1"/>
    <property type="match status" value="1"/>
</dbReference>
<dbReference type="InterPro" id="IPR003156">
    <property type="entry name" value="DHHA1_dom"/>
</dbReference>
<dbReference type="InterPro" id="IPR004610">
    <property type="entry name" value="RecJ"/>
</dbReference>
<evidence type="ECO:0000259" key="8">
    <source>
        <dbReference type="Pfam" id="PF02272"/>
    </source>
</evidence>
<feature type="coiled-coil region" evidence="6">
    <location>
        <begin position="312"/>
        <end position="339"/>
    </location>
</feature>
<dbReference type="GO" id="GO:0006310">
    <property type="term" value="P:DNA recombination"/>
    <property type="evidence" value="ECO:0007669"/>
    <property type="project" value="InterPro"/>
</dbReference>
<accession>A0A1H2Q217</accession>
<name>A0A1H2Q217_9BACL</name>
<keyword evidence="6" id="KW-0175">Coiled coil</keyword>
<dbReference type="Pfam" id="PF01368">
    <property type="entry name" value="DHH"/>
    <property type="match status" value="1"/>
</dbReference>
<feature type="domain" description="DHHA1" evidence="8">
    <location>
        <begin position="363"/>
        <end position="449"/>
    </location>
</feature>
<feature type="domain" description="RecJ OB" evidence="9">
    <location>
        <begin position="470"/>
        <end position="576"/>
    </location>
</feature>
<keyword evidence="4" id="KW-0378">Hydrolase</keyword>
<gene>
    <name evidence="10" type="ORF">SAMN04489725_10139</name>
</gene>
<evidence type="ECO:0000256" key="1">
    <source>
        <dbReference type="ARBA" id="ARBA00005915"/>
    </source>
</evidence>
<evidence type="ECO:0000256" key="4">
    <source>
        <dbReference type="ARBA" id="ARBA00022801"/>
    </source>
</evidence>
<evidence type="ECO:0000256" key="5">
    <source>
        <dbReference type="ARBA" id="ARBA00022839"/>
    </source>
</evidence>
<evidence type="ECO:0000259" key="9">
    <source>
        <dbReference type="Pfam" id="PF17768"/>
    </source>
</evidence>
<organism evidence="10 11">
    <name type="scientific">Alicyclobacillus hesperidum</name>
    <dbReference type="NCBI Taxonomy" id="89784"/>
    <lineage>
        <taxon>Bacteria</taxon>
        <taxon>Bacillati</taxon>
        <taxon>Bacillota</taxon>
        <taxon>Bacilli</taxon>
        <taxon>Bacillales</taxon>
        <taxon>Alicyclobacillaceae</taxon>
        <taxon>Alicyclobacillus</taxon>
    </lineage>
</organism>
<dbReference type="Pfam" id="PF17768">
    <property type="entry name" value="RecJ_OB"/>
    <property type="match status" value="1"/>
</dbReference>
<dbReference type="GO" id="GO:0008409">
    <property type="term" value="F:5'-3' exonuclease activity"/>
    <property type="evidence" value="ECO:0007669"/>
    <property type="project" value="InterPro"/>
</dbReference>
<feature type="domain" description="DDH" evidence="7">
    <location>
        <begin position="81"/>
        <end position="216"/>
    </location>
</feature>
<dbReference type="InterPro" id="IPR051673">
    <property type="entry name" value="SSDNA_exonuclease_RecJ"/>
</dbReference>
<evidence type="ECO:0000256" key="6">
    <source>
        <dbReference type="SAM" id="Coils"/>
    </source>
</evidence>
<reference evidence="11" key="1">
    <citation type="submission" date="2016-10" db="EMBL/GenBank/DDBJ databases">
        <authorList>
            <person name="Varghese N."/>
        </authorList>
    </citation>
    <scope>NUCLEOTIDE SEQUENCE [LARGE SCALE GENOMIC DNA]</scope>
    <source>
        <strain evidence="11">DSM 12489</strain>
    </source>
</reference>
<evidence type="ECO:0000256" key="3">
    <source>
        <dbReference type="ARBA" id="ARBA00022722"/>
    </source>
</evidence>
<evidence type="ECO:0000313" key="10">
    <source>
        <dbReference type="EMBL" id="SDW01171.1"/>
    </source>
</evidence>
<keyword evidence="5 10" id="KW-0269">Exonuclease</keyword>
<keyword evidence="11" id="KW-1185">Reference proteome</keyword>
<dbReference type="AlphaFoldDB" id="A0A1H2Q217"/>
<evidence type="ECO:0000256" key="2">
    <source>
        <dbReference type="ARBA" id="ARBA00019841"/>
    </source>
</evidence>
<dbReference type="GO" id="GO:0006281">
    <property type="term" value="P:DNA repair"/>
    <property type="evidence" value="ECO:0007669"/>
    <property type="project" value="InterPro"/>
</dbReference>
<dbReference type="PANTHER" id="PTHR30255:SF2">
    <property type="entry name" value="SINGLE-STRANDED-DNA-SPECIFIC EXONUCLEASE RECJ"/>
    <property type="match status" value="1"/>
</dbReference>
<keyword evidence="3" id="KW-0540">Nuclease</keyword>